<keyword evidence="1 4" id="KW-0489">Methyltransferase</keyword>
<dbReference type="AlphaFoldDB" id="A0A5R8Q7T9"/>
<accession>A0A5R8Q7T9</accession>
<dbReference type="GO" id="GO:0043565">
    <property type="term" value="F:sequence-specific DNA binding"/>
    <property type="evidence" value="ECO:0007669"/>
    <property type="project" value="TreeGrafter"/>
</dbReference>
<dbReference type="RefSeq" id="WP_138192546.1">
    <property type="nucleotide sequence ID" value="NZ_VBWP01000015.1"/>
</dbReference>
<dbReference type="InterPro" id="IPR012263">
    <property type="entry name" value="M_m6A_EcoRV"/>
</dbReference>
<dbReference type="PANTHER" id="PTHR30481">
    <property type="entry name" value="DNA ADENINE METHYLASE"/>
    <property type="match status" value="1"/>
</dbReference>
<dbReference type="InParanoid" id="A0A5R8Q7T9"/>
<evidence type="ECO:0000256" key="3">
    <source>
        <dbReference type="ARBA" id="ARBA00022691"/>
    </source>
</evidence>
<dbReference type="EMBL" id="VBWP01000015">
    <property type="protein sequence ID" value="TLG71175.1"/>
    <property type="molecule type" value="Genomic_DNA"/>
</dbReference>
<gene>
    <name evidence="4" type="ORF">FEZ08_11515</name>
</gene>
<organism evidence="4 5">
    <name type="scientific">Culicoidibacter larvae</name>
    <dbReference type="NCBI Taxonomy" id="2579976"/>
    <lineage>
        <taxon>Bacteria</taxon>
        <taxon>Bacillati</taxon>
        <taxon>Bacillota</taxon>
        <taxon>Culicoidibacteria</taxon>
        <taxon>Culicoidibacterales</taxon>
        <taxon>Culicoidibacteraceae</taxon>
        <taxon>Culicoidibacter</taxon>
    </lineage>
</organism>
<dbReference type="PRINTS" id="PR00505">
    <property type="entry name" value="D12N6MTFRASE"/>
</dbReference>
<dbReference type="Proteomes" id="UP000306912">
    <property type="component" value="Unassembled WGS sequence"/>
</dbReference>
<proteinExistence type="predicted"/>
<dbReference type="PIRSF" id="PIRSF000398">
    <property type="entry name" value="M_m6A_EcoRV"/>
    <property type="match status" value="1"/>
</dbReference>
<sequence>MKRILNYPGSKWQHAQKIIHLMPQHKSYCEPFFGSGAVFFNKSKVTLETINDIDGRLINMFTQMRSWPYELAQLVELTPYSRKEYELSFVLSDDPLEDARRMLVRCWMAIGGKTNGPVGWRRNISWNGPYNTFEWNDLPNRIFDVAVRLKDAQIESKDAIQLINELDVDTLLYVDPPYVQSTYTAAHYKFEFDDNQHIALIHTLKKHDGYVLLSGYDSELYQDLLNDWYKIEYSTNIGITTQRKKTVNEVLWLNYRPEEQTSLNDFWQSVY</sequence>
<evidence type="ECO:0000256" key="2">
    <source>
        <dbReference type="ARBA" id="ARBA00022679"/>
    </source>
</evidence>
<dbReference type="GO" id="GO:0009307">
    <property type="term" value="P:DNA restriction-modification system"/>
    <property type="evidence" value="ECO:0007669"/>
    <property type="project" value="InterPro"/>
</dbReference>
<dbReference type="InterPro" id="IPR029063">
    <property type="entry name" value="SAM-dependent_MTases_sf"/>
</dbReference>
<protein>
    <submittedName>
        <fullName evidence="4">DNA adenine methylase</fullName>
    </submittedName>
</protein>
<evidence type="ECO:0000256" key="1">
    <source>
        <dbReference type="ARBA" id="ARBA00022603"/>
    </source>
</evidence>
<dbReference type="PANTHER" id="PTHR30481:SF4">
    <property type="entry name" value="SITE-SPECIFIC DNA-METHYLTRANSFERASE (ADENINE-SPECIFIC)"/>
    <property type="match status" value="1"/>
</dbReference>
<reference evidence="4 5" key="1">
    <citation type="submission" date="2019-05" db="EMBL/GenBank/DDBJ databases">
        <title>Culicoidintestinum kansasii gen. nov., sp. nov. from the gastrointestinal tract of the biting midge, Culicoides sonorensis.</title>
        <authorList>
            <person name="Neupane S."/>
            <person name="Ghosh A."/>
            <person name="Gunther S."/>
            <person name="Martin K."/>
            <person name="Zurek L."/>
        </authorList>
    </citation>
    <scope>NUCLEOTIDE SEQUENCE [LARGE SCALE GENOMIC DNA]</scope>
    <source>
        <strain evidence="4 5">CS-1</strain>
    </source>
</reference>
<comment type="caution">
    <text evidence="4">The sequence shown here is derived from an EMBL/GenBank/DDBJ whole genome shotgun (WGS) entry which is preliminary data.</text>
</comment>
<keyword evidence="3" id="KW-0949">S-adenosyl-L-methionine</keyword>
<keyword evidence="5" id="KW-1185">Reference proteome</keyword>
<evidence type="ECO:0000313" key="5">
    <source>
        <dbReference type="Proteomes" id="UP000306912"/>
    </source>
</evidence>
<dbReference type="SUPFAM" id="SSF53335">
    <property type="entry name" value="S-adenosyl-L-methionine-dependent methyltransferases"/>
    <property type="match status" value="1"/>
</dbReference>
<name>A0A5R8Q7T9_9FIRM</name>
<dbReference type="GO" id="GO:1904047">
    <property type="term" value="F:S-adenosyl-L-methionine binding"/>
    <property type="evidence" value="ECO:0007669"/>
    <property type="project" value="TreeGrafter"/>
</dbReference>
<dbReference type="Gene3D" id="3.40.50.150">
    <property type="entry name" value="Vaccinia Virus protein VP39"/>
    <property type="match status" value="2"/>
</dbReference>
<evidence type="ECO:0000313" key="4">
    <source>
        <dbReference type="EMBL" id="TLG71175.1"/>
    </source>
</evidence>
<dbReference type="GO" id="GO:0032259">
    <property type="term" value="P:methylation"/>
    <property type="evidence" value="ECO:0007669"/>
    <property type="project" value="UniProtKB-KW"/>
</dbReference>
<dbReference type="Pfam" id="PF02086">
    <property type="entry name" value="MethyltransfD12"/>
    <property type="match status" value="1"/>
</dbReference>
<dbReference type="InterPro" id="IPR012327">
    <property type="entry name" value="MeTrfase_D12"/>
</dbReference>
<dbReference type="GO" id="GO:0006298">
    <property type="term" value="P:mismatch repair"/>
    <property type="evidence" value="ECO:0007669"/>
    <property type="project" value="TreeGrafter"/>
</dbReference>
<keyword evidence="2" id="KW-0808">Transferase</keyword>
<dbReference type="OrthoDB" id="9805629at2"/>
<dbReference type="GO" id="GO:0009007">
    <property type="term" value="F:site-specific DNA-methyltransferase (adenine-specific) activity"/>
    <property type="evidence" value="ECO:0007669"/>
    <property type="project" value="UniProtKB-EC"/>
</dbReference>